<accession>A6HRP3</accession>
<gene>
    <name evidence="1" type="ORF">rCG_63687</name>
</gene>
<proteinExistence type="predicted"/>
<sequence length="131" mass="14337">MKDVLGQTTLTDVLCPCLKTISLTQLLSSATDPSPPHLHQKHHCLKIDLLWVLANKSDCHIWSLSPDTACPWEARMDCEHLGLLKAKKTASALSKRLCNSMLLSGLTRRPLLALDPSARFNSRSSQGPPAA</sequence>
<evidence type="ECO:0000313" key="2">
    <source>
        <dbReference type="Proteomes" id="UP000234681"/>
    </source>
</evidence>
<name>A6HRP3_RAT</name>
<dbReference type="Proteomes" id="UP000234681">
    <property type="component" value="Chromosome 7"/>
</dbReference>
<protein>
    <submittedName>
        <fullName evidence="1">RCG63687</fullName>
    </submittedName>
</protein>
<evidence type="ECO:0000313" key="1">
    <source>
        <dbReference type="EMBL" id="EDM16179.1"/>
    </source>
</evidence>
<dbReference type="EMBL" id="CH473950">
    <property type="protein sequence ID" value="EDM16179.1"/>
    <property type="molecule type" value="Genomic_DNA"/>
</dbReference>
<dbReference type="AlphaFoldDB" id="A6HRP3"/>
<reference evidence="1 2" key="1">
    <citation type="submission" date="2005-09" db="EMBL/GenBank/DDBJ databases">
        <authorList>
            <person name="Mural R.J."/>
            <person name="Li P.W."/>
            <person name="Adams M.D."/>
            <person name="Amanatides P.G."/>
            <person name="Baden-Tillson H."/>
            <person name="Barnstead M."/>
            <person name="Chin S.H."/>
            <person name="Dew I."/>
            <person name="Evans C.A."/>
            <person name="Ferriera S."/>
            <person name="Flanigan M."/>
            <person name="Fosler C."/>
            <person name="Glodek A."/>
            <person name="Gu Z."/>
            <person name="Holt R.A."/>
            <person name="Jennings D."/>
            <person name="Kraft C.L."/>
            <person name="Lu F."/>
            <person name="Nguyen T."/>
            <person name="Nusskern D.R."/>
            <person name="Pfannkoch C.M."/>
            <person name="Sitter C."/>
            <person name="Sutton G.G."/>
            <person name="Venter J.C."/>
            <person name="Wang Z."/>
            <person name="Woodage T."/>
            <person name="Zheng X.H."/>
            <person name="Zhong F."/>
        </authorList>
    </citation>
    <scope>NUCLEOTIDE SEQUENCE [LARGE SCALE GENOMIC DNA]</scope>
    <source>
        <strain>BN</strain>
        <strain evidence="2">Sprague-Dawley</strain>
    </source>
</reference>
<organism evidence="1 2">
    <name type="scientific">Rattus norvegicus</name>
    <name type="common">Rat</name>
    <dbReference type="NCBI Taxonomy" id="10116"/>
    <lineage>
        <taxon>Eukaryota</taxon>
        <taxon>Metazoa</taxon>
        <taxon>Chordata</taxon>
        <taxon>Craniata</taxon>
        <taxon>Vertebrata</taxon>
        <taxon>Euteleostomi</taxon>
        <taxon>Mammalia</taxon>
        <taxon>Eutheria</taxon>
        <taxon>Euarchontoglires</taxon>
        <taxon>Glires</taxon>
        <taxon>Rodentia</taxon>
        <taxon>Myomorpha</taxon>
        <taxon>Muroidea</taxon>
        <taxon>Muridae</taxon>
        <taxon>Murinae</taxon>
        <taxon>Rattus</taxon>
    </lineage>
</organism>